<dbReference type="PIRSF" id="PIRSF000524">
    <property type="entry name" value="SPT"/>
    <property type="match status" value="1"/>
</dbReference>
<comment type="cofactor">
    <cofactor evidence="1">
        <name>pyridoxal 5'-phosphate</name>
        <dbReference type="ChEBI" id="CHEBI:597326"/>
    </cofactor>
</comment>
<dbReference type="InterPro" id="IPR015424">
    <property type="entry name" value="PyrdxlP-dep_Trfase"/>
</dbReference>
<dbReference type="RefSeq" id="WP_349758373.1">
    <property type="nucleotide sequence ID" value="NZ_JBEGCI010000006.1"/>
</dbReference>
<keyword evidence="6" id="KW-1185">Reference proteome</keyword>
<comment type="similarity">
    <text evidence="2">Belongs to the class-V pyridoxal-phosphate-dependent aminotransferase family.</text>
</comment>
<accession>A0ABV1N540</accession>
<proteinExistence type="inferred from homology"/>
<dbReference type="InterPro" id="IPR000192">
    <property type="entry name" value="Aminotrans_V_dom"/>
</dbReference>
<dbReference type="SUPFAM" id="SSF53383">
    <property type="entry name" value="PLP-dependent transferases"/>
    <property type="match status" value="1"/>
</dbReference>
<evidence type="ECO:0000256" key="1">
    <source>
        <dbReference type="ARBA" id="ARBA00001933"/>
    </source>
</evidence>
<keyword evidence="3" id="KW-0663">Pyridoxal phosphate</keyword>
<dbReference type="PANTHER" id="PTHR21152">
    <property type="entry name" value="AMINOTRANSFERASE CLASS V"/>
    <property type="match status" value="1"/>
</dbReference>
<evidence type="ECO:0000256" key="3">
    <source>
        <dbReference type="ARBA" id="ARBA00022898"/>
    </source>
</evidence>
<keyword evidence="5" id="KW-0032">Aminotransferase</keyword>
<dbReference type="InterPro" id="IPR015422">
    <property type="entry name" value="PyrdxlP-dep_Trfase_small"/>
</dbReference>
<comment type="caution">
    <text evidence="5">The sequence shown here is derived from an EMBL/GenBank/DDBJ whole genome shotgun (WGS) entry which is preliminary data.</text>
</comment>
<name>A0ABV1N540_9GAMM</name>
<feature type="domain" description="Aminotransferase class V" evidence="4">
    <location>
        <begin position="22"/>
        <end position="298"/>
    </location>
</feature>
<dbReference type="Pfam" id="PF00266">
    <property type="entry name" value="Aminotran_5"/>
    <property type="match status" value="1"/>
</dbReference>
<evidence type="ECO:0000313" key="6">
    <source>
        <dbReference type="Proteomes" id="UP001472978"/>
    </source>
</evidence>
<dbReference type="PANTHER" id="PTHR21152:SF40">
    <property type="entry name" value="ALANINE--GLYOXYLATE AMINOTRANSFERASE"/>
    <property type="match status" value="1"/>
</dbReference>
<gene>
    <name evidence="5" type="ORF">ABE957_09235</name>
</gene>
<dbReference type="Proteomes" id="UP001472978">
    <property type="component" value="Unassembled WGS sequence"/>
</dbReference>
<keyword evidence="5" id="KW-0808">Transferase</keyword>
<sequence length="378" mass="41706">MAGLLPDVDPDGLLEYSVVYTDRALNHMSKSFQGVMRDVSATLKEVYHAHSTVIVPGSGTFAMEAVARQFAKDRRCLVIRNGWFSYRWSQILSMGKIPSDVNVLKARRVDEDDVTSPFAPPPIEDVVEAIREQQPDIVFAPHVETSSGMLLPDDYLQKIADAIHDQGGLLVLDCIASGTLWVDMQDVGVDVLVSAPQKGWSGSPCCGMVMLSRQAREIIEETTSTSFACDLKKWLSIMETYEGGGHAYHATLPTDGLRQLRDVMNETRQYGFDRVYEEQREVGRLVREMLAKHGYKSVAAPGFEAPGVVVSYAEDEAIVAKFLEAGVQVAAGVPLMCDEGDNFRTFRIGLFGLDKLHHPERTLESLETALSKVHAAKA</sequence>
<dbReference type="Gene3D" id="3.90.1150.10">
    <property type="entry name" value="Aspartate Aminotransferase, domain 1"/>
    <property type="match status" value="1"/>
</dbReference>
<evidence type="ECO:0000259" key="4">
    <source>
        <dbReference type="Pfam" id="PF00266"/>
    </source>
</evidence>
<dbReference type="GO" id="GO:0008483">
    <property type="term" value="F:transaminase activity"/>
    <property type="evidence" value="ECO:0007669"/>
    <property type="project" value="UniProtKB-KW"/>
</dbReference>
<dbReference type="InterPro" id="IPR024169">
    <property type="entry name" value="SP_NH2Trfase/AEP_transaminase"/>
</dbReference>
<organism evidence="5 6">
    <name type="scientific">Halomonas pelophila</name>
    <dbReference type="NCBI Taxonomy" id="3151122"/>
    <lineage>
        <taxon>Bacteria</taxon>
        <taxon>Pseudomonadati</taxon>
        <taxon>Pseudomonadota</taxon>
        <taxon>Gammaproteobacteria</taxon>
        <taxon>Oceanospirillales</taxon>
        <taxon>Halomonadaceae</taxon>
        <taxon>Halomonas</taxon>
    </lineage>
</organism>
<dbReference type="InterPro" id="IPR015421">
    <property type="entry name" value="PyrdxlP-dep_Trfase_major"/>
</dbReference>
<evidence type="ECO:0000256" key="2">
    <source>
        <dbReference type="ARBA" id="ARBA00009236"/>
    </source>
</evidence>
<protein>
    <submittedName>
        <fullName evidence="5">Aminotransferase class V-fold PLP-dependent enzyme</fullName>
    </submittedName>
</protein>
<dbReference type="EMBL" id="JBEGCI010000006">
    <property type="protein sequence ID" value="MEQ6888852.1"/>
    <property type="molecule type" value="Genomic_DNA"/>
</dbReference>
<reference evidence="5 6" key="1">
    <citation type="submission" date="2024-05" db="EMBL/GenBank/DDBJ databases">
        <title>Halomonas sp. CS7 16S ribosomal RNA gene Genome sequencing and assembly.</title>
        <authorList>
            <person name="Yook S."/>
        </authorList>
    </citation>
    <scope>NUCLEOTIDE SEQUENCE [LARGE SCALE GENOMIC DNA]</scope>
    <source>
        <strain evidence="5 6">CS7</strain>
    </source>
</reference>
<evidence type="ECO:0000313" key="5">
    <source>
        <dbReference type="EMBL" id="MEQ6888852.1"/>
    </source>
</evidence>
<dbReference type="Gene3D" id="3.40.640.10">
    <property type="entry name" value="Type I PLP-dependent aspartate aminotransferase-like (Major domain)"/>
    <property type="match status" value="1"/>
</dbReference>